<dbReference type="Proteomes" id="UP001144805">
    <property type="component" value="Unassembled WGS sequence"/>
</dbReference>
<comment type="caution">
    <text evidence="1">The sequence shown here is derived from an EMBL/GenBank/DDBJ whole genome shotgun (WGS) entry which is preliminary data.</text>
</comment>
<evidence type="ECO:0000313" key="2">
    <source>
        <dbReference type="Proteomes" id="UP001144805"/>
    </source>
</evidence>
<evidence type="ECO:0000313" key="1">
    <source>
        <dbReference type="EMBL" id="MCX5569488.1"/>
    </source>
</evidence>
<dbReference type="AlphaFoldDB" id="A0A9X3E498"/>
<gene>
    <name evidence="1" type="ORF">OSH07_09825</name>
</gene>
<accession>A0A9X3E498</accession>
<protein>
    <submittedName>
        <fullName evidence="1">DUF2336 domain-containing protein</fullName>
    </submittedName>
</protein>
<proteinExistence type="predicted"/>
<dbReference type="InterPro" id="IPR019285">
    <property type="entry name" value="DUF2336"/>
</dbReference>
<sequence length="348" mass="36623">MDDRRTEAEATTSPARRAQLLASITDLFGNAGAAVSPSTAALYCEIVTGVFDAMAAEDRAVLVDRIAGLTNAPATLLHFLSLRDIGTAEPVLRRSIAFADTHLAALAEHLPQDRLCAIAARTHVSETVSDALLARGDRTVLRLLAKNPGARFSQGGLAILVDEAELTLAQRQAAAALSETPETRGQVFDIRSAPALDRSRRVFARPREMGVVIPLPQRTRQPAADAADATPSSNAIAEVIATVASGDRMLEVAGLLAEFAGLPVDLVSRMIARPDTMPLAVLCKAAGVSVETFASIAAIRGRRHGHSPAAVDALVRAYEILGPDDVASTLRFLRARHGIEIGSSAPAV</sequence>
<name>A0A9X3E498_9HYPH</name>
<organism evidence="1 2">
    <name type="scientific">Kaistia nematophila</name>
    <dbReference type="NCBI Taxonomy" id="2994654"/>
    <lineage>
        <taxon>Bacteria</taxon>
        <taxon>Pseudomonadati</taxon>
        <taxon>Pseudomonadota</taxon>
        <taxon>Alphaproteobacteria</taxon>
        <taxon>Hyphomicrobiales</taxon>
        <taxon>Kaistiaceae</taxon>
        <taxon>Kaistia</taxon>
    </lineage>
</organism>
<keyword evidence="2" id="KW-1185">Reference proteome</keyword>
<dbReference type="RefSeq" id="WP_266338454.1">
    <property type="nucleotide sequence ID" value="NZ_JAPKNK010000003.1"/>
</dbReference>
<dbReference type="Pfam" id="PF10098">
    <property type="entry name" value="DUF2336"/>
    <property type="match status" value="1"/>
</dbReference>
<reference evidence="1" key="1">
    <citation type="submission" date="2022-11" db="EMBL/GenBank/DDBJ databases">
        <title>Biodiversity and phylogenetic relationships of bacteria.</title>
        <authorList>
            <person name="Machado R.A.R."/>
            <person name="Bhat A."/>
            <person name="Loulou A."/>
            <person name="Kallel S."/>
        </authorList>
    </citation>
    <scope>NUCLEOTIDE SEQUENCE</scope>
    <source>
        <strain evidence="1">K-TC2</strain>
    </source>
</reference>
<dbReference type="EMBL" id="JAPKNK010000003">
    <property type="protein sequence ID" value="MCX5569488.1"/>
    <property type="molecule type" value="Genomic_DNA"/>
</dbReference>